<feature type="region of interest" description="Disordered" evidence="1">
    <location>
        <begin position="253"/>
        <end position="273"/>
    </location>
</feature>
<evidence type="ECO:0000256" key="1">
    <source>
        <dbReference type="SAM" id="MobiDB-lite"/>
    </source>
</evidence>
<evidence type="ECO:0000313" key="3">
    <source>
        <dbReference type="Proteomes" id="UP001551176"/>
    </source>
</evidence>
<keyword evidence="3" id="KW-1185">Reference proteome</keyword>
<dbReference type="Proteomes" id="UP001551176">
    <property type="component" value="Unassembled WGS sequence"/>
</dbReference>
<reference evidence="2 3" key="1">
    <citation type="submission" date="2024-06" db="EMBL/GenBank/DDBJ databases">
        <title>The Natural Products Discovery Center: Release of the First 8490 Sequenced Strains for Exploring Actinobacteria Biosynthetic Diversity.</title>
        <authorList>
            <person name="Kalkreuter E."/>
            <person name="Kautsar S.A."/>
            <person name="Yang D."/>
            <person name="Bader C.D."/>
            <person name="Teijaro C.N."/>
            <person name="Fluegel L."/>
            <person name="Davis C.M."/>
            <person name="Simpson J.R."/>
            <person name="Lauterbach L."/>
            <person name="Steele A.D."/>
            <person name="Gui C."/>
            <person name="Meng S."/>
            <person name="Li G."/>
            <person name="Viehrig K."/>
            <person name="Ye F."/>
            <person name="Su P."/>
            <person name="Kiefer A.F."/>
            <person name="Nichols A."/>
            <person name="Cepeda A.J."/>
            <person name="Yan W."/>
            <person name="Fan B."/>
            <person name="Jiang Y."/>
            <person name="Adhikari A."/>
            <person name="Zheng C.-J."/>
            <person name="Schuster L."/>
            <person name="Cowan T.M."/>
            <person name="Smanski M.J."/>
            <person name="Chevrette M.G."/>
            <person name="De Carvalho L.P.S."/>
            <person name="Shen B."/>
        </authorList>
    </citation>
    <scope>NUCLEOTIDE SEQUENCE [LARGE SCALE GENOMIC DNA]</scope>
    <source>
        <strain evidence="2 3">NPDC046838</strain>
    </source>
</reference>
<evidence type="ECO:0000313" key="2">
    <source>
        <dbReference type="EMBL" id="MEU6826945.1"/>
    </source>
</evidence>
<dbReference type="RefSeq" id="WP_359358743.1">
    <property type="nucleotide sequence ID" value="NZ_JBEYXV010000034.1"/>
</dbReference>
<organism evidence="2 3">
    <name type="scientific">Streptomyces atriruber</name>
    <dbReference type="NCBI Taxonomy" id="545121"/>
    <lineage>
        <taxon>Bacteria</taxon>
        <taxon>Bacillati</taxon>
        <taxon>Actinomycetota</taxon>
        <taxon>Actinomycetes</taxon>
        <taxon>Kitasatosporales</taxon>
        <taxon>Streptomycetaceae</taxon>
        <taxon>Streptomyces</taxon>
    </lineage>
</organism>
<sequence length="292" mass="31657">MTRNISFRPGILPPEPGRPRLRLSDFLTGETPERTPQQPPAEVDYESGIDFPMYGNDEVGDCGPAGCGHVVQSLTKYGQGKTATVTEDTVLAFYSAISGYVPGDPSTDVGVNLQDMLEYWRKHDLGGHEIIAFAEVDISNPAEVQLAIDLFDAVITGINLPQSAEDQFNAHKVWDVVRGSRILGGHCVPWFGYGNGLYQGVTWAAVQAMTEAFRKKYVGEGWIVITKDWLKANGKSPTGLDLYGLGQALAELTGDPNPIPKPQPTPTPTPAPADVDEQLVTAFTAWRTTKGL</sequence>
<accession>A0ABV3C1R0</accession>
<comment type="caution">
    <text evidence="2">The sequence shown here is derived from an EMBL/GenBank/DDBJ whole genome shotgun (WGS) entry which is preliminary data.</text>
</comment>
<name>A0ABV3C1R0_9ACTN</name>
<feature type="compositionally biased region" description="Pro residues" evidence="1">
    <location>
        <begin position="257"/>
        <end position="271"/>
    </location>
</feature>
<proteinExistence type="predicted"/>
<feature type="region of interest" description="Disordered" evidence="1">
    <location>
        <begin position="1"/>
        <end position="23"/>
    </location>
</feature>
<gene>
    <name evidence="2" type="ORF">ABZ921_40600</name>
</gene>
<protein>
    <submittedName>
        <fullName evidence="2">Uncharacterized protein</fullName>
    </submittedName>
</protein>
<dbReference type="EMBL" id="JBEYXV010000034">
    <property type="protein sequence ID" value="MEU6826945.1"/>
    <property type="molecule type" value="Genomic_DNA"/>
</dbReference>